<protein>
    <recommendedName>
        <fullName evidence="1">Glycosyltransferase 61 catalytic domain-containing protein</fullName>
    </recommendedName>
</protein>
<gene>
    <name evidence="2" type="ORF">LKMONMHP_4527</name>
</gene>
<dbReference type="Pfam" id="PF04577">
    <property type="entry name" value="Glyco_transf_61"/>
    <property type="match status" value="1"/>
</dbReference>
<evidence type="ECO:0000259" key="1">
    <source>
        <dbReference type="Pfam" id="PF04577"/>
    </source>
</evidence>
<accession>A0ABQ4TDH5</accession>
<reference evidence="2" key="1">
    <citation type="journal article" date="2021" name="Front. Microbiol.">
        <title>Comprehensive Comparative Genomics and Phenotyping of Methylobacterium Species.</title>
        <authorList>
            <person name="Alessa O."/>
            <person name="Ogura Y."/>
            <person name="Fujitani Y."/>
            <person name="Takami H."/>
            <person name="Hayashi T."/>
            <person name="Sahin N."/>
            <person name="Tani A."/>
        </authorList>
    </citation>
    <scope>NUCLEOTIDE SEQUENCE</scope>
    <source>
        <strain evidence="2">NBRC 15689</strain>
    </source>
</reference>
<reference evidence="2" key="2">
    <citation type="submission" date="2021-08" db="EMBL/GenBank/DDBJ databases">
        <authorList>
            <person name="Tani A."/>
            <person name="Ola A."/>
            <person name="Ogura Y."/>
            <person name="Katsura K."/>
            <person name="Hayashi T."/>
        </authorList>
    </citation>
    <scope>NUCLEOTIDE SEQUENCE</scope>
    <source>
        <strain evidence="2">NBRC 15689</strain>
    </source>
</reference>
<name>A0ABQ4TDH5_METOR</name>
<dbReference type="EMBL" id="BPQV01000017">
    <property type="protein sequence ID" value="GJE29643.1"/>
    <property type="molecule type" value="Genomic_DNA"/>
</dbReference>
<dbReference type="Proteomes" id="UP001055156">
    <property type="component" value="Unassembled WGS sequence"/>
</dbReference>
<evidence type="ECO:0000313" key="2">
    <source>
        <dbReference type="EMBL" id="GJE29643.1"/>
    </source>
</evidence>
<evidence type="ECO:0000313" key="3">
    <source>
        <dbReference type="Proteomes" id="UP001055156"/>
    </source>
</evidence>
<feature type="domain" description="Glycosyltransferase 61 catalytic" evidence="1">
    <location>
        <begin position="117"/>
        <end position="294"/>
    </location>
</feature>
<dbReference type="InterPro" id="IPR049625">
    <property type="entry name" value="Glyco_transf_61_cat"/>
</dbReference>
<keyword evidence="3" id="KW-1185">Reference proteome</keyword>
<organism evidence="2 3">
    <name type="scientific">Methylobacterium organophilum</name>
    <dbReference type="NCBI Taxonomy" id="410"/>
    <lineage>
        <taxon>Bacteria</taxon>
        <taxon>Pseudomonadati</taxon>
        <taxon>Pseudomonadota</taxon>
        <taxon>Alphaproteobacteria</taxon>
        <taxon>Hyphomicrobiales</taxon>
        <taxon>Methylobacteriaceae</taxon>
        <taxon>Methylobacterium</taxon>
    </lineage>
</organism>
<proteinExistence type="predicted"/>
<sequence length="358" mass="40283">MPFGIKSPPYKRTIPLIYGPRAEWMKDIISQKIDEEVKAPDFDIIKFKNATIHGPGVVTLSDKILVQETLQNCEHDKTLGNIHRVESANGFELNHNNIVKRLDGNFIHIKVQWDGNYGHWLIECLPRLILLSKSISIQGFKIIVSGNGGKIDQVYVDSLATIGIAPEDIFFSQYNNYYFDEVIYPSPITIQPWIKSPLSVVALDELCASIIAESTEKPIAYSSKIFIERPNTSRRSLLNIEIIQDIASKNGFAIVNPSKMSFHQQVLTFANAEAVVGVLGAECTNIVFSKPGVKFFGLSPENMQDDFFWDLVSLKKGQYISLHGLSNDENNDMNSSFSIDANIFEQLLEKFFRADQTS</sequence>
<comment type="caution">
    <text evidence="2">The sequence shown here is derived from an EMBL/GenBank/DDBJ whole genome shotgun (WGS) entry which is preliminary data.</text>
</comment>